<dbReference type="PANTHER" id="PTHR30546:SF23">
    <property type="entry name" value="FLAVOPROTEIN-LIKE PROTEIN YCP4-RELATED"/>
    <property type="match status" value="1"/>
</dbReference>
<dbReference type="SUPFAM" id="SSF52218">
    <property type="entry name" value="Flavoproteins"/>
    <property type="match status" value="2"/>
</dbReference>
<feature type="compositionally biased region" description="Low complexity" evidence="1">
    <location>
        <begin position="215"/>
        <end position="226"/>
    </location>
</feature>
<feature type="region of interest" description="Disordered" evidence="1">
    <location>
        <begin position="142"/>
        <end position="164"/>
    </location>
</feature>
<protein>
    <recommendedName>
        <fullName evidence="2">Flavodoxin-like domain-containing protein</fullName>
    </recommendedName>
</protein>
<dbReference type="EMBL" id="JAATEL010000005">
    <property type="protein sequence ID" value="NJP14016.1"/>
    <property type="molecule type" value="Genomic_DNA"/>
</dbReference>
<keyword evidence="4" id="KW-1185">Reference proteome</keyword>
<comment type="caution">
    <text evidence="3">The sequence shown here is derived from an EMBL/GenBank/DDBJ whole genome shotgun (WGS) entry which is preliminary data.</text>
</comment>
<dbReference type="Proteomes" id="UP000635996">
    <property type="component" value="Unassembled WGS sequence"/>
</dbReference>
<evidence type="ECO:0000256" key="1">
    <source>
        <dbReference type="SAM" id="MobiDB-lite"/>
    </source>
</evidence>
<evidence type="ECO:0000313" key="4">
    <source>
        <dbReference type="Proteomes" id="UP000635996"/>
    </source>
</evidence>
<gene>
    <name evidence="3" type="ORF">HCJ95_06830</name>
</gene>
<accession>A0ABX0YRU8</accession>
<dbReference type="Gene3D" id="3.40.50.360">
    <property type="match status" value="2"/>
</dbReference>
<dbReference type="Pfam" id="PF03358">
    <property type="entry name" value="FMN_red"/>
    <property type="match status" value="2"/>
</dbReference>
<dbReference type="PROSITE" id="PS50902">
    <property type="entry name" value="FLAVODOXIN_LIKE"/>
    <property type="match status" value="1"/>
</dbReference>
<dbReference type="PANTHER" id="PTHR30546">
    <property type="entry name" value="FLAVODOXIN-RELATED PROTEIN WRBA-RELATED"/>
    <property type="match status" value="1"/>
</dbReference>
<evidence type="ECO:0000313" key="3">
    <source>
        <dbReference type="EMBL" id="NJP14016.1"/>
    </source>
</evidence>
<dbReference type="InterPro" id="IPR008254">
    <property type="entry name" value="Flavodoxin/NO_synth"/>
</dbReference>
<evidence type="ECO:0000259" key="2">
    <source>
        <dbReference type="PROSITE" id="PS50902"/>
    </source>
</evidence>
<organism evidence="3 4">
    <name type="scientific">Streptomyces thermoviolaceus subsp. thermoviolaceus</name>
    <dbReference type="NCBI Taxonomy" id="66860"/>
    <lineage>
        <taxon>Bacteria</taxon>
        <taxon>Bacillati</taxon>
        <taxon>Actinomycetota</taxon>
        <taxon>Actinomycetes</taxon>
        <taxon>Kitasatosporales</taxon>
        <taxon>Streptomycetaceae</taxon>
        <taxon>Streptomyces</taxon>
    </lineage>
</organism>
<dbReference type="InterPro" id="IPR005025">
    <property type="entry name" value="FMN_Rdtase-like_dom"/>
</dbReference>
<feature type="region of interest" description="Disordered" evidence="1">
    <location>
        <begin position="192"/>
        <end position="234"/>
    </location>
</feature>
<dbReference type="InterPro" id="IPR029039">
    <property type="entry name" value="Flavoprotein-like_sf"/>
</dbReference>
<feature type="domain" description="Flavodoxin-like" evidence="2">
    <location>
        <begin position="5"/>
        <end position="177"/>
    </location>
</feature>
<reference evidence="3 4" key="1">
    <citation type="submission" date="2020-03" db="EMBL/GenBank/DDBJ databases">
        <title>WGS of actinomycetes isolated from Thailand.</title>
        <authorList>
            <person name="Thawai C."/>
        </authorList>
    </citation>
    <scope>NUCLEOTIDE SEQUENCE [LARGE SCALE GENOMIC DNA]</scope>
    <source>
        <strain evidence="3 4">NBRC 13905</strain>
    </source>
</reference>
<sequence>MSHRVAVVYHSRHGTVRALAALAAEGARQAGAEVRLLRVTDDEPAGHRWPEREAVPEDVLWADGLVLACPTYYGNVSSPFKRFLESTSPLWQRGLLADRVATALTVSTQRHGGREATLTALHHTLYHWGCWVAGSDPADPVTRAAGGTPYGLAADNRQGEPASHERAAARALGHRLATLTARSRARFLVSPAPAALPEHGPHRPAVEGPTDDAAADVPAATGRADAGAPRAALPRDASRPVRLAVVHHGEEAAVRVLAQEIAAAARAVGARVRLRRVPGGSGAASAAWLGPAAAPATVADIAWADAVVFGAPVRLGAPAAPLLDFVQALEPAEGGRGPLWGKAAGGFAVAAARHAGCETALLHLGHMLLHGGAVLVPPGYTDPSVKAAGGNPYGTSHCRCEGSLPTPQTLAAAAHQGRRTALAGDLLRRAPRSSRTVRAGSADAGTGPVRLVIRSRGRSTA</sequence>
<proteinExistence type="predicted"/>
<name>A0ABX0YRU8_STRTL</name>
<dbReference type="RefSeq" id="WP_168131175.1">
    <property type="nucleotide sequence ID" value="NZ_BMVZ01000007.1"/>
</dbReference>